<gene>
    <name evidence="13" type="ORF">SAMN02745724_02365</name>
</gene>
<keyword evidence="7" id="KW-0560">Oxidoreductase</keyword>
<dbReference type="OrthoDB" id="9811557at2"/>
<evidence type="ECO:0000256" key="10">
    <source>
        <dbReference type="ARBA" id="ARBA00038897"/>
    </source>
</evidence>
<dbReference type="InterPro" id="IPR016166">
    <property type="entry name" value="FAD-bd_PCMH"/>
</dbReference>
<evidence type="ECO:0000256" key="8">
    <source>
        <dbReference type="ARBA" id="ARBA00023004"/>
    </source>
</evidence>
<keyword evidence="8" id="KW-0408">Iron</keyword>
<dbReference type="GO" id="GO:1903457">
    <property type="term" value="P:lactate catabolic process"/>
    <property type="evidence" value="ECO:0007669"/>
    <property type="project" value="TreeGrafter"/>
</dbReference>
<evidence type="ECO:0000259" key="11">
    <source>
        <dbReference type="PROSITE" id="PS51379"/>
    </source>
</evidence>
<dbReference type="AlphaFoldDB" id="A0A1I1LHP0"/>
<evidence type="ECO:0000256" key="6">
    <source>
        <dbReference type="ARBA" id="ARBA00022946"/>
    </source>
</evidence>
<accession>A0A1I1LHP0</accession>
<dbReference type="GO" id="GO:0046872">
    <property type="term" value="F:metal ion binding"/>
    <property type="evidence" value="ECO:0007669"/>
    <property type="project" value="UniProtKB-KW"/>
</dbReference>
<dbReference type="PROSITE" id="PS51379">
    <property type="entry name" value="4FE4S_FER_2"/>
    <property type="match status" value="1"/>
</dbReference>
<dbReference type="STRING" id="1123010.SAMN02745724_02365"/>
<keyword evidence="3" id="KW-0285">Flavoprotein</keyword>
<dbReference type="InterPro" id="IPR016164">
    <property type="entry name" value="FAD-linked_Oxase-like_C"/>
</dbReference>
<dbReference type="Gene3D" id="3.30.70.2740">
    <property type="match status" value="1"/>
</dbReference>
<dbReference type="GO" id="GO:0008720">
    <property type="term" value="F:D-lactate dehydrogenase (NAD+) activity"/>
    <property type="evidence" value="ECO:0007669"/>
    <property type="project" value="TreeGrafter"/>
</dbReference>
<protein>
    <recommendedName>
        <fullName evidence="10">D-lactate dehydrogenase (cytochrome)</fullName>
        <ecNumber evidence="10">1.1.2.4</ecNumber>
    </recommendedName>
</protein>
<evidence type="ECO:0000256" key="9">
    <source>
        <dbReference type="ARBA" id="ARBA00023014"/>
    </source>
</evidence>
<evidence type="ECO:0000256" key="1">
    <source>
        <dbReference type="ARBA" id="ARBA00001974"/>
    </source>
</evidence>
<comment type="cofactor">
    <cofactor evidence="1">
        <name>FAD</name>
        <dbReference type="ChEBI" id="CHEBI:57692"/>
    </cofactor>
</comment>
<evidence type="ECO:0000256" key="2">
    <source>
        <dbReference type="ARBA" id="ARBA00008000"/>
    </source>
</evidence>
<evidence type="ECO:0000313" key="14">
    <source>
        <dbReference type="Proteomes" id="UP000198862"/>
    </source>
</evidence>
<keyword evidence="6" id="KW-0809">Transit peptide</keyword>
<organism evidence="13 14">
    <name type="scientific">Pseudoalteromonas denitrificans DSM 6059</name>
    <dbReference type="NCBI Taxonomy" id="1123010"/>
    <lineage>
        <taxon>Bacteria</taxon>
        <taxon>Pseudomonadati</taxon>
        <taxon>Pseudomonadota</taxon>
        <taxon>Gammaproteobacteria</taxon>
        <taxon>Alteromonadales</taxon>
        <taxon>Pseudoalteromonadaceae</taxon>
        <taxon>Pseudoalteromonas</taxon>
    </lineage>
</organism>
<dbReference type="Gene3D" id="1.10.45.10">
    <property type="entry name" value="Vanillyl-alcohol Oxidase, Chain A, domain 4"/>
    <property type="match status" value="1"/>
</dbReference>
<dbReference type="Gene3D" id="3.30.43.10">
    <property type="entry name" value="Uridine Diphospho-n-acetylenolpyruvylglucosamine Reductase, domain 2"/>
    <property type="match status" value="1"/>
</dbReference>
<dbReference type="GO" id="GO:0004458">
    <property type="term" value="F:D-lactate dehydrogenase (cytochrome) activity"/>
    <property type="evidence" value="ECO:0007669"/>
    <property type="project" value="UniProtKB-EC"/>
</dbReference>
<dbReference type="InterPro" id="IPR004113">
    <property type="entry name" value="FAD-bd_oxidored_4_C"/>
</dbReference>
<dbReference type="SUPFAM" id="SSF56176">
    <property type="entry name" value="FAD-binding/transporter-associated domain-like"/>
    <property type="match status" value="1"/>
</dbReference>
<dbReference type="FunFam" id="1.10.45.10:FF:000001">
    <property type="entry name" value="D-lactate dehydrogenase mitochondrial"/>
    <property type="match status" value="1"/>
</dbReference>
<name>A0A1I1LHP0_9GAMM</name>
<dbReference type="SUPFAM" id="SSF46548">
    <property type="entry name" value="alpha-helical ferredoxin"/>
    <property type="match status" value="1"/>
</dbReference>
<dbReference type="InterPro" id="IPR036318">
    <property type="entry name" value="FAD-bd_PCMH-like_sf"/>
</dbReference>
<dbReference type="GO" id="GO:0051536">
    <property type="term" value="F:iron-sulfur cluster binding"/>
    <property type="evidence" value="ECO:0007669"/>
    <property type="project" value="UniProtKB-KW"/>
</dbReference>
<proteinExistence type="inferred from homology"/>
<dbReference type="SUPFAM" id="SSF55103">
    <property type="entry name" value="FAD-linked oxidases, C-terminal domain"/>
    <property type="match status" value="1"/>
</dbReference>
<sequence>MTDALFSHFKSQLQRFLTPNEMITSYSKRYAYGTDASFYRLVPKLILALKNKDQVQHVLILANKYNVPLTFRAAGTSLSGQAITDSVLITLTSDWQQADISNSGNKIRLQPGIIGAKANQLLLPYNKKIGPDPASIDSCKIGGIAANNASGMCCGVKQNSYHTLADMTIIFADGTELNTSDKNSCHSFIINKPELINTINQLLNTVKDNTQLSALIRNKYRYKNTCGYGINSLLDFEHPIDVIKHLMIGSEGTLGFIADITFNTVDDYHNKVTGFYIFDDVTLACNLVSQLAKLEIAAIELLDVRSLRSVADRALLQTCLQKNKISHLHENAAALLIEIHAPDSNALDQIQQKAQVLMSQFNSSIIAQVEFTKDHLICSELWQIRKATFPAVGAVRKTGTTVVIEDVTFPTEHLGSGVQALQGLFKKYQYDEAIIFGHALDGNLHFVFTQSFNEQKQIDRYSKFMQDVSHLVAIQFKGSLKAEHGTGRNMAPFVALEWGSDAYQLMQQIKHAFDPNNILNPDVLISDNANIHLENLKTLPTTDNIIDKCIECGFCESVCPSNGFTLTPRQRISVWRRIIELENILAIEPNNNSIKRELDNLKQDYQYLAIDTCAATGLCGLKCPVGINTGEFIKSLRAEKLSTNRLAKHLSKFTADHLNLAVSTSKLGLSAISIANKLASELAIKNSFKLLNKISGKRIPLYYPAWPKGAKAITKTKQQFSSNSIKQVIYIPSCGGRTFAQDKNAEDQRALFEVVSSIFKKAGFEILIPKNINDLCCGMPWASKGDQNTANNTAHALISSIYPLTNNGKTPIIMDASPCTLALDNYSFDNMPIKTFEVTDFIDKFILKHLKITPQLAPITLHISCSSKRQNIEHSIINLAQACANEVLIPSDINCCGFAGDKGFFLPQLNENALRPLEPQLKQCKTGKITEGYSNSRTCEIGLTKATNIPYQSIVYLLDRVSSTFDNY</sequence>
<reference evidence="13 14" key="1">
    <citation type="submission" date="2016-10" db="EMBL/GenBank/DDBJ databases">
        <authorList>
            <person name="de Groot N.N."/>
        </authorList>
    </citation>
    <scope>NUCLEOTIDE SEQUENCE [LARGE SCALE GENOMIC DNA]</scope>
    <source>
        <strain evidence="13 14">DSM 6059</strain>
    </source>
</reference>
<dbReference type="EC" id="1.1.2.4" evidence="10"/>
<evidence type="ECO:0000256" key="7">
    <source>
        <dbReference type="ARBA" id="ARBA00023002"/>
    </source>
</evidence>
<comment type="similarity">
    <text evidence="2">Belongs to the FAD-binding oxidoreductase/transferase type 4 family.</text>
</comment>
<dbReference type="Proteomes" id="UP000198862">
    <property type="component" value="Unassembled WGS sequence"/>
</dbReference>
<feature type="domain" description="FAD-binding PCMH-type" evidence="12">
    <location>
        <begin position="39"/>
        <end position="267"/>
    </location>
</feature>
<dbReference type="InterPro" id="IPR016167">
    <property type="entry name" value="FAD-bd_PCMH_sub1"/>
</dbReference>
<feature type="domain" description="4Fe-4S ferredoxin-type" evidence="11">
    <location>
        <begin position="538"/>
        <end position="569"/>
    </location>
</feature>
<keyword evidence="5" id="KW-0274">FAD</keyword>
<keyword evidence="9" id="KW-0411">Iron-sulfur</keyword>
<dbReference type="Pfam" id="PF02754">
    <property type="entry name" value="CCG"/>
    <property type="match status" value="2"/>
</dbReference>
<dbReference type="InterPro" id="IPR016171">
    <property type="entry name" value="Vanillyl_alc_oxidase_C-sub2"/>
</dbReference>
<dbReference type="InterPro" id="IPR016169">
    <property type="entry name" value="FAD-bd_PCMH_sub2"/>
</dbReference>
<evidence type="ECO:0000256" key="3">
    <source>
        <dbReference type="ARBA" id="ARBA00022630"/>
    </source>
</evidence>
<dbReference type="GO" id="GO:0071949">
    <property type="term" value="F:FAD binding"/>
    <property type="evidence" value="ECO:0007669"/>
    <property type="project" value="InterPro"/>
</dbReference>
<dbReference type="InterPro" id="IPR009051">
    <property type="entry name" value="Helical_ferredxn"/>
</dbReference>
<dbReference type="InterPro" id="IPR004017">
    <property type="entry name" value="Cys_rich_dom"/>
</dbReference>
<dbReference type="InterPro" id="IPR006094">
    <property type="entry name" value="Oxid_FAD_bind_N"/>
</dbReference>
<evidence type="ECO:0000256" key="4">
    <source>
        <dbReference type="ARBA" id="ARBA00022723"/>
    </source>
</evidence>
<dbReference type="Gene3D" id="1.10.1060.10">
    <property type="entry name" value="Alpha-helical ferredoxin"/>
    <property type="match status" value="1"/>
</dbReference>
<dbReference type="InterPro" id="IPR017900">
    <property type="entry name" value="4Fe4S_Fe_S_CS"/>
</dbReference>
<dbReference type="PROSITE" id="PS00198">
    <property type="entry name" value="4FE4S_FER_1"/>
    <property type="match status" value="1"/>
</dbReference>
<dbReference type="InterPro" id="IPR017896">
    <property type="entry name" value="4Fe4S_Fe-S-bd"/>
</dbReference>
<keyword evidence="4" id="KW-0479">Metal-binding</keyword>
<evidence type="ECO:0000313" key="13">
    <source>
        <dbReference type="EMBL" id="SFC72042.1"/>
    </source>
</evidence>
<keyword evidence="14" id="KW-1185">Reference proteome</keyword>
<dbReference type="Pfam" id="PF02913">
    <property type="entry name" value="FAD-oxidase_C"/>
    <property type="match status" value="1"/>
</dbReference>
<dbReference type="PANTHER" id="PTHR11748">
    <property type="entry name" value="D-LACTATE DEHYDROGENASE"/>
    <property type="match status" value="1"/>
</dbReference>
<dbReference type="RefSeq" id="WP_091983919.1">
    <property type="nucleotide sequence ID" value="NZ_FOLO01000016.1"/>
</dbReference>
<evidence type="ECO:0000256" key="5">
    <source>
        <dbReference type="ARBA" id="ARBA00022827"/>
    </source>
</evidence>
<dbReference type="PANTHER" id="PTHR11748:SF111">
    <property type="entry name" value="D-LACTATE DEHYDROGENASE, MITOCHONDRIAL-RELATED"/>
    <property type="match status" value="1"/>
</dbReference>
<dbReference type="Gene3D" id="3.30.465.10">
    <property type="match status" value="1"/>
</dbReference>
<dbReference type="Pfam" id="PF12838">
    <property type="entry name" value="Fer4_7"/>
    <property type="match status" value="1"/>
</dbReference>
<evidence type="ECO:0000259" key="12">
    <source>
        <dbReference type="PROSITE" id="PS51387"/>
    </source>
</evidence>
<dbReference type="EMBL" id="FOLO01000016">
    <property type="protein sequence ID" value="SFC72042.1"/>
    <property type="molecule type" value="Genomic_DNA"/>
</dbReference>
<dbReference type="Pfam" id="PF01565">
    <property type="entry name" value="FAD_binding_4"/>
    <property type="match status" value="1"/>
</dbReference>
<dbReference type="PROSITE" id="PS51387">
    <property type="entry name" value="FAD_PCMH"/>
    <property type="match status" value="1"/>
</dbReference>